<accession>V7C5I3</accession>
<dbReference type="GO" id="GO:0004467">
    <property type="term" value="F:long-chain fatty acid-CoA ligase activity"/>
    <property type="evidence" value="ECO:0007669"/>
    <property type="project" value="TreeGrafter"/>
</dbReference>
<dbReference type="GO" id="GO:0016020">
    <property type="term" value="C:membrane"/>
    <property type="evidence" value="ECO:0007669"/>
    <property type="project" value="TreeGrafter"/>
</dbReference>
<dbReference type="EMBL" id="CM002290">
    <property type="protein sequence ID" value="ESW25447.1"/>
    <property type="molecule type" value="Genomic_DNA"/>
</dbReference>
<dbReference type="PANTHER" id="PTHR43272:SF4">
    <property type="entry name" value="LONG CHAIN ACYL-COA SYNTHETASE 2"/>
    <property type="match status" value="1"/>
</dbReference>
<dbReference type="GO" id="GO:0010143">
    <property type="term" value="P:cutin biosynthetic process"/>
    <property type="evidence" value="ECO:0007669"/>
    <property type="project" value="TreeGrafter"/>
</dbReference>
<dbReference type="PANTHER" id="PTHR43272">
    <property type="entry name" value="LONG-CHAIN-FATTY-ACID--COA LIGASE"/>
    <property type="match status" value="1"/>
</dbReference>
<dbReference type="Proteomes" id="UP000000226">
    <property type="component" value="Chromosome 3"/>
</dbReference>
<proteinExistence type="predicted"/>
<evidence type="ECO:0000313" key="2">
    <source>
        <dbReference type="Proteomes" id="UP000000226"/>
    </source>
</evidence>
<evidence type="ECO:0000313" key="1">
    <source>
        <dbReference type="EMBL" id="ESW25447.1"/>
    </source>
</evidence>
<dbReference type="AlphaFoldDB" id="V7C5I3"/>
<dbReference type="OMA" id="THWIDTT"/>
<organism evidence="1 2">
    <name type="scientific">Phaseolus vulgaris</name>
    <name type="common">Kidney bean</name>
    <name type="synonym">French bean</name>
    <dbReference type="NCBI Taxonomy" id="3885"/>
    <lineage>
        <taxon>Eukaryota</taxon>
        <taxon>Viridiplantae</taxon>
        <taxon>Streptophyta</taxon>
        <taxon>Embryophyta</taxon>
        <taxon>Tracheophyta</taxon>
        <taxon>Spermatophyta</taxon>
        <taxon>Magnoliopsida</taxon>
        <taxon>eudicotyledons</taxon>
        <taxon>Gunneridae</taxon>
        <taxon>Pentapetalae</taxon>
        <taxon>rosids</taxon>
        <taxon>fabids</taxon>
        <taxon>Fabales</taxon>
        <taxon>Fabaceae</taxon>
        <taxon>Papilionoideae</taxon>
        <taxon>50 kb inversion clade</taxon>
        <taxon>NPAAA clade</taxon>
        <taxon>indigoferoid/millettioid clade</taxon>
        <taxon>Phaseoleae</taxon>
        <taxon>Phaseolus</taxon>
    </lineage>
</organism>
<dbReference type="Gramene" id="ESW25447">
    <property type="protein sequence ID" value="ESW25447"/>
    <property type="gene ID" value="PHAVU_003G036600g"/>
</dbReference>
<name>V7C5I3_PHAVU</name>
<gene>
    <name evidence="1" type="ORF">PHAVU_003G036600g</name>
</gene>
<sequence length="105" mass="12246">MLKTHWIDTTAPHGRTHFQGSSINLLILCDNLKARKYILDELNSTGQKHQLRGFELLKAIHLEPNPFDMERDLVTPTFKLKTPQLLKYYKDHIDLLYKEAKGAMQ</sequence>
<keyword evidence="2" id="KW-1185">Reference proteome</keyword>
<dbReference type="OrthoDB" id="1700726at2759"/>
<dbReference type="GO" id="GO:0010025">
    <property type="term" value="P:wax biosynthetic process"/>
    <property type="evidence" value="ECO:0007669"/>
    <property type="project" value="TreeGrafter"/>
</dbReference>
<dbReference type="eggNOG" id="KOG1256">
    <property type="taxonomic scope" value="Eukaryota"/>
</dbReference>
<evidence type="ECO:0008006" key="3">
    <source>
        <dbReference type="Google" id="ProtNLM"/>
    </source>
</evidence>
<dbReference type="STRING" id="3885.V7C5I3"/>
<dbReference type="GO" id="GO:0005783">
    <property type="term" value="C:endoplasmic reticulum"/>
    <property type="evidence" value="ECO:0007669"/>
    <property type="project" value="TreeGrafter"/>
</dbReference>
<protein>
    <recommendedName>
        <fullName evidence="3">AMP-dependent synthetase/ligase domain-containing protein</fullName>
    </recommendedName>
</protein>
<reference evidence="2" key="1">
    <citation type="journal article" date="2014" name="Nat. Genet.">
        <title>A reference genome for common bean and genome-wide analysis of dual domestications.</title>
        <authorList>
            <person name="Schmutz J."/>
            <person name="McClean P.E."/>
            <person name="Mamidi S."/>
            <person name="Wu G.A."/>
            <person name="Cannon S.B."/>
            <person name="Grimwood J."/>
            <person name="Jenkins J."/>
            <person name="Shu S."/>
            <person name="Song Q."/>
            <person name="Chavarro C."/>
            <person name="Torres-Torres M."/>
            <person name="Geffroy V."/>
            <person name="Moghaddam S.M."/>
            <person name="Gao D."/>
            <person name="Abernathy B."/>
            <person name="Barry K."/>
            <person name="Blair M."/>
            <person name="Brick M.A."/>
            <person name="Chovatia M."/>
            <person name="Gepts P."/>
            <person name="Goodstein D.M."/>
            <person name="Gonzales M."/>
            <person name="Hellsten U."/>
            <person name="Hyten D.L."/>
            <person name="Jia G."/>
            <person name="Kelly J.D."/>
            <person name="Kudrna D."/>
            <person name="Lee R."/>
            <person name="Richard M.M."/>
            <person name="Miklas P.N."/>
            <person name="Osorno J.M."/>
            <person name="Rodrigues J."/>
            <person name="Thareau V."/>
            <person name="Urrea C.A."/>
            <person name="Wang M."/>
            <person name="Yu Y."/>
            <person name="Zhang M."/>
            <person name="Wing R.A."/>
            <person name="Cregan P.B."/>
            <person name="Rokhsar D.S."/>
            <person name="Jackson S.A."/>
        </authorList>
    </citation>
    <scope>NUCLEOTIDE SEQUENCE [LARGE SCALE GENOMIC DNA]</scope>
    <source>
        <strain evidence="2">cv. G19833</strain>
    </source>
</reference>
<dbReference type="SMR" id="V7C5I3"/>